<evidence type="ECO:0000313" key="2">
    <source>
        <dbReference type="Proteomes" id="UP001141806"/>
    </source>
</evidence>
<reference evidence="1" key="1">
    <citation type="journal article" date="2023" name="Plant J.">
        <title>The genome of the king protea, Protea cynaroides.</title>
        <authorList>
            <person name="Chang J."/>
            <person name="Duong T.A."/>
            <person name="Schoeman C."/>
            <person name="Ma X."/>
            <person name="Roodt D."/>
            <person name="Barker N."/>
            <person name="Li Z."/>
            <person name="Van de Peer Y."/>
            <person name="Mizrachi E."/>
        </authorList>
    </citation>
    <scope>NUCLEOTIDE SEQUENCE</scope>
    <source>
        <tissue evidence="1">Young leaves</tissue>
    </source>
</reference>
<name>A0A9Q0GUY9_9MAGN</name>
<organism evidence="1 2">
    <name type="scientific">Protea cynaroides</name>
    <dbReference type="NCBI Taxonomy" id="273540"/>
    <lineage>
        <taxon>Eukaryota</taxon>
        <taxon>Viridiplantae</taxon>
        <taxon>Streptophyta</taxon>
        <taxon>Embryophyta</taxon>
        <taxon>Tracheophyta</taxon>
        <taxon>Spermatophyta</taxon>
        <taxon>Magnoliopsida</taxon>
        <taxon>Proteales</taxon>
        <taxon>Proteaceae</taxon>
        <taxon>Protea</taxon>
    </lineage>
</organism>
<evidence type="ECO:0000313" key="1">
    <source>
        <dbReference type="EMBL" id="KAJ4952975.1"/>
    </source>
</evidence>
<keyword evidence="2" id="KW-1185">Reference proteome</keyword>
<dbReference type="EMBL" id="JAMYWD010000012">
    <property type="protein sequence ID" value="KAJ4952975.1"/>
    <property type="molecule type" value="Genomic_DNA"/>
</dbReference>
<gene>
    <name evidence="1" type="ORF">NE237_029807</name>
</gene>
<comment type="caution">
    <text evidence="1">The sequence shown here is derived from an EMBL/GenBank/DDBJ whole genome shotgun (WGS) entry which is preliminary data.</text>
</comment>
<dbReference type="AlphaFoldDB" id="A0A9Q0GUY9"/>
<protein>
    <submittedName>
        <fullName evidence="1">Uncharacterized protein</fullName>
    </submittedName>
</protein>
<proteinExistence type="predicted"/>
<dbReference type="Proteomes" id="UP001141806">
    <property type="component" value="Unassembled WGS sequence"/>
</dbReference>
<accession>A0A9Q0GUY9</accession>
<sequence>MAPVNAQRMEIRDALGETLEASPQSRVVELGVSPPPHSYAMLSPALCTPGSTKLCRNGSKSVKSERHHGIVCLFVSAGPPSPTFTPFFFFFLNLLFPFFVSKM</sequence>